<evidence type="ECO:0000256" key="5">
    <source>
        <dbReference type="ARBA" id="ARBA00022781"/>
    </source>
</evidence>
<comment type="similarity">
    <text evidence="2 15">Belongs to the ATPase e subunit family.</text>
</comment>
<dbReference type="InterPro" id="IPR008386">
    <property type="entry name" value="ATP_synth_F0_esu_mt"/>
</dbReference>
<keyword evidence="4 15" id="KW-0138">CF(0)</keyword>
<evidence type="ECO:0000256" key="9">
    <source>
        <dbReference type="ARBA" id="ARBA00023128"/>
    </source>
</evidence>
<evidence type="ECO:0000313" key="17">
    <source>
        <dbReference type="EMBL" id="KAJ3665107.1"/>
    </source>
</evidence>
<sequence>MSGLPAAVRVSPLIKFGRWSLLTLGVVYGAFHQGRLSRKEAAFREVEDKQKAIRDAKVAEEKKRAAEREIAELEALAK</sequence>
<keyword evidence="3 15" id="KW-0813">Transport</keyword>
<organism evidence="17 18">
    <name type="scientific">Zophobas morio</name>
    <dbReference type="NCBI Taxonomy" id="2755281"/>
    <lineage>
        <taxon>Eukaryota</taxon>
        <taxon>Metazoa</taxon>
        <taxon>Ecdysozoa</taxon>
        <taxon>Arthropoda</taxon>
        <taxon>Hexapoda</taxon>
        <taxon>Insecta</taxon>
        <taxon>Pterygota</taxon>
        <taxon>Neoptera</taxon>
        <taxon>Endopterygota</taxon>
        <taxon>Coleoptera</taxon>
        <taxon>Polyphaga</taxon>
        <taxon>Cucujiformia</taxon>
        <taxon>Tenebrionidae</taxon>
        <taxon>Zophobas</taxon>
    </lineage>
</organism>
<dbReference type="Proteomes" id="UP001168821">
    <property type="component" value="Unassembled WGS sequence"/>
</dbReference>
<evidence type="ECO:0000256" key="3">
    <source>
        <dbReference type="ARBA" id="ARBA00022448"/>
    </source>
</evidence>
<dbReference type="AlphaFoldDB" id="A0AA38MRG9"/>
<keyword evidence="6 15" id="KW-0999">Mitochondrion inner membrane</keyword>
<evidence type="ECO:0000313" key="18">
    <source>
        <dbReference type="Proteomes" id="UP001168821"/>
    </source>
</evidence>
<dbReference type="PANTHER" id="PTHR12427">
    <property type="entry name" value="ATP SYNTHASE E CHAIN, MITOCHONDRIAL"/>
    <property type="match status" value="1"/>
</dbReference>
<keyword evidence="11 15" id="KW-0066">ATP synthesis</keyword>
<proteinExistence type="inferred from homology"/>
<keyword evidence="10" id="KW-0472">Membrane</keyword>
<accession>A0AA38MRG9</accession>
<evidence type="ECO:0000256" key="4">
    <source>
        <dbReference type="ARBA" id="ARBA00022547"/>
    </source>
</evidence>
<evidence type="ECO:0000256" key="11">
    <source>
        <dbReference type="ARBA" id="ARBA00023310"/>
    </source>
</evidence>
<keyword evidence="5 15" id="KW-0375">Hydrogen ion transport</keyword>
<evidence type="ECO:0000256" key="13">
    <source>
        <dbReference type="ARBA" id="ARBA00064647"/>
    </source>
</evidence>
<comment type="subcellular location">
    <subcellularLocation>
        <location evidence="1 15">Mitochondrion inner membrane</location>
    </subcellularLocation>
</comment>
<protein>
    <recommendedName>
        <fullName evidence="14 15">ATP synthase F(0) complex subunit e, mitochondrial</fullName>
    </recommendedName>
</protein>
<dbReference type="GO" id="GO:0005743">
    <property type="term" value="C:mitochondrial inner membrane"/>
    <property type="evidence" value="ECO:0007669"/>
    <property type="project" value="UniProtKB-SubCell"/>
</dbReference>
<reference evidence="17" key="1">
    <citation type="journal article" date="2023" name="G3 (Bethesda)">
        <title>Whole genome assemblies of Zophobas morio and Tenebrio molitor.</title>
        <authorList>
            <person name="Kaur S."/>
            <person name="Stinson S.A."/>
            <person name="diCenzo G.C."/>
        </authorList>
    </citation>
    <scope>NUCLEOTIDE SEQUENCE</scope>
    <source>
        <strain evidence="17">QUZm001</strain>
    </source>
</reference>
<keyword evidence="9 15" id="KW-0496">Mitochondrion</keyword>
<comment type="function">
    <text evidence="12 15">Subunit e, of the mitochondrial membrane ATP synthase complex (F(1)F(0) ATP synthase or Complex V) that produces ATP from ADP in the presence of a proton gradient across the membrane which is generated by electron transport complexes of the respiratory chain. ATP synthase complex consist of a soluble F(1) head domain - the catalytic core - and a membrane F(1) domain - the membrane proton channel. These two domains are linked by a central stalk rotating inside the F(1) region and a stationary peripheral stalk. During catalysis, ATP synthesis in the catalytic domain of F(1) is coupled via a rotary mechanism of the central stalk subunits to proton translocation. In vivo, can only synthesize ATP although its ATP hydrolase activity can be activated artificially in vitro. Part of the complex F(0) domain.</text>
</comment>
<gene>
    <name evidence="17" type="ORF">Zmor_000620</name>
</gene>
<keyword evidence="16" id="KW-0175">Coiled coil</keyword>
<evidence type="ECO:0000256" key="2">
    <source>
        <dbReference type="ARBA" id="ARBA00007333"/>
    </source>
</evidence>
<dbReference type="GO" id="GO:0015986">
    <property type="term" value="P:proton motive force-driven ATP synthesis"/>
    <property type="evidence" value="ECO:0007669"/>
    <property type="project" value="InterPro"/>
</dbReference>
<keyword evidence="7" id="KW-0007">Acetylation</keyword>
<keyword evidence="18" id="KW-1185">Reference proteome</keyword>
<dbReference type="GO" id="GO:0045259">
    <property type="term" value="C:proton-transporting ATP synthase complex"/>
    <property type="evidence" value="ECO:0007669"/>
    <property type="project" value="UniProtKB-UniRule"/>
</dbReference>
<evidence type="ECO:0000256" key="1">
    <source>
        <dbReference type="ARBA" id="ARBA00004273"/>
    </source>
</evidence>
<dbReference type="Pfam" id="PF05680">
    <property type="entry name" value="ATP-synt_E"/>
    <property type="match status" value="1"/>
</dbReference>
<evidence type="ECO:0000256" key="12">
    <source>
        <dbReference type="ARBA" id="ARBA00057306"/>
    </source>
</evidence>
<name>A0AA38MRG9_9CUCU</name>
<evidence type="ECO:0000256" key="7">
    <source>
        <dbReference type="ARBA" id="ARBA00022990"/>
    </source>
</evidence>
<evidence type="ECO:0000256" key="15">
    <source>
        <dbReference type="RuleBase" id="RU367005"/>
    </source>
</evidence>
<dbReference type="EMBL" id="JALNTZ010000001">
    <property type="protein sequence ID" value="KAJ3665107.1"/>
    <property type="molecule type" value="Genomic_DNA"/>
</dbReference>
<dbReference type="GO" id="GO:0015078">
    <property type="term" value="F:proton transmembrane transporter activity"/>
    <property type="evidence" value="ECO:0007669"/>
    <property type="project" value="InterPro"/>
</dbReference>
<evidence type="ECO:0000256" key="16">
    <source>
        <dbReference type="SAM" id="Coils"/>
    </source>
</evidence>
<evidence type="ECO:0000256" key="14">
    <source>
        <dbReference type="ARBA" id="ARBA00074682"/>
    </source>
</evidence>
<keyword evidence="8 15" id="KW-0406">Ion transport</keyword>
<evidence type="ECO:0000256" key="10">
    <source>
        <dbReference type="ARBA" id="ARBA00023136"/>
    </source>
</evidence>
<feature type="coiled-coil region" evidence="16">
    <location>
        <begin position="49"/>
        <end position="76"/>
    </location>
</feature>
<comment type="subunit">
    <text evidence="13">Component of the ATP synthase complex composed at least of ATP5F1A/subunit alpha, ATP5F1B/subunit beta, ATP5MC1/subunit c (homooctomer), MT-ATP6/subunit a, MT-ATP8/subunit 8, ATP5ME/subunit e, ATP5MF/subunit f, ATP5MG/subunit g, ATP5MK/subunit k, ATP5MJ/subunit j, ATP5F1C/subunit gamma, ATP5F1D/subunit delta, ATP5F1E/subunit epsilon, ATP5PF/subunit F6, ATP5PB/subunit b, ATP5PD/subunit d, ATP5PO/subunit OSCP. ATP synthase complex consists of a soluble F(1) head domain (subunits alpha(3) and beta(3)) - the catalytic core - and a membrane F(0) domain - the membrane proton channel (subunits c, a, 8, e, f, g, k and j). These two domains are linked by a central stalk (subunits gamma, delta, and epsilon) rotating inside the F1 region and a stationary peripheral stalk (subunits F6, b, d, and OSCP).</text>
</comment>
<dbReference type="PANTHER" id="PTHR12427:SF1">
    <property type="entry name" value="ATP SYNTHASE SUBUNIT E, MITOCHONDRIAL"/>
    <property type="match status" value="1"/>
</dbReference>
<comment type="subunit">
    <text evidence="15">F-type ATPases have 2 components, CF(1) - the catalytic core - and CF(0) - the membrane proton channel. CF(1) and CF(0) have multiple subunits.</text>
</comment>
<comment type="caution">
    <text evidence="17">The sequence shown here is derived from an EMBL/GenBank/DDBJ whole genome shotgun (WGS) entry which is preliminary data.</text>
</comment>
<evidence type="ECO:0000256" key="8">
    <source>
        <dbReference type="ARBA" id="ARBA00023065"/>
    </source>
</evidence>
<evidence type="ECO:0000256" key="6">
    <source>
        <dbReference type="ARBA" id="ARBA00022792"/>
    </source>
</evidence>